<dbReference type="InParanoid" id="A0A672HBY0"/>
<evidence type="ECO:0000256" key="12">
    <source>
        <dbReference type="SAM" id="MobiDB-lite"/>
    </source>
</evidence>
<feature type="compositionally biased region" description="Basic and acidic residues" evidence="12">
    <location>
        <begin position="55"/>
        <end position="76"/>
    </location>
</feature>
<protein>
    <recommendedName>
        <fullName evidence="3">Calpastatin</fullName>
    </recommendedName>
    <alternativeName>
        <fullName evidence="11">Calpain inhibitor</fullName>
    </alternativeName>
</protein>
<reference evidence="13" key="3">
    <citation type="submission" date="2025-09" db="UniProtKB">
        <authorList>
            <consortium name="Ensembl"/>
        </authorList>
    </citation>
    <scope>IDENTIFICATION</scope>
</reference>
<dbReference type="GO" id="GO:0010859">
    <property type="term" value="F:calcium-dependent cysteine-type endopeptidase inhibitor activity"/>
    <property type="evidence" value="ECO:0007669"/>
    <property type="project" value="TreeGrafter"/>
</dbReference>
<evidence type="ECO:0000256" key="5">
    <source>
        <dbReference type="ARBA" id="ARBA00022553"/>
    </source>
</evidence>
<evidence type="ECO:0000256" key="10">
    <source>
        <dbReference type="ARBA" id="ARBA00022990"/>
    </source>
</evidence>
<proteinExistence type="inferred from homology"/>
<evidence type="ECO:0000256" key="6">
    <source>
        <dbReference type="ARBA" id="ARBA00022690"/>
    </source>
</evidence>
<evidence type="ECO:0000256" key="7">
    <source>
        <dbReference type="ARBA" id="ARBA00022704"/>
    </source>
</evidence>
<keyword evidence="7" id="KW-0789">Thiol protease inhibitor</keyword>
<evidence type="ECO:0000256" key="8">
    <source>
        <dbReference type="ARBA" id="ARBA00022737"/>
    </source>
</evidence>
<keyword evidence="10" id="KW-0007">Acetylation</keyword>
<evidence type="ECO:0000313" key="14">
    <source>
        <dbReference type="Proteomes" id="UP000472267"/>
    </source>
</evidence>
<evidence type="ECO:0000313" key="13">
    <source>
        <dbReference type="Ensembl" id="ENSSFAP00005026489.1"/>
    </source>
</evidence>
<evidence type="ECO:0000256" key="3">
    <source>
        <dbReference type="ARBA" id="ARBA00017619"/>
    </source>
</evidence>
<feature type="compositionally biased region" description="Basic and acidic residues" evidence="12">
    <location>
        <begin position="28"/>
        <end position="42"/>
    </location>
</feature>
<feature type="region of interest" description="Disordered" evidence="12">
    <location>
        <begin position="21"/>
        <end position="42"/>
    </location>
</feature>
<reference evidence="13" key="1">
    <citation type="submission" date="2019-06" db="EMBL/GenBank/DDBJ databases">
        <authorList>
            <consortium name="Wellcome Sanger Institute Data Sharing"/>
        </authorList>
    </citation>
    <scope>NUCLEOTIDE SEQUENCE [LARGE SCALE GENOMIC DNA]</scope>
</reference>
<evidence type="ECO:0000256" key="2">
    <source>
        <dbReference type="ARBA" id="ARBA00009487"/>
    </source>
</evidence>
<keyword evidence="6" id="KW-0646">Protease inhibitor</keyword>
<dbReference type="PANTHER" id="PTHR10077">
    <property type="entry name" value="CALPASTATIN"/>
    <property type="match status" value="1"/>
</dbReference>
<comment type="function">
    <text evidence="1">Specific inhibition of calpain (calcium-dependent cysteine protease). Plays a key role in postmortem tenderization of meat and have been proposed to be involved in muscle protein degradation in living tissue.</text>
</comment>
<name>A0A672HBY0_SALFA</name>
<evidence type="ECO:0000256" key="4">
    <source>
        <dbReference type="ARBA" id="ARBA00022499"/>
    </source>
</evidence>
<reference evidence="13" key="2">
    <citation type="submission" date="2025-08" db="UniProtKB">
        <authorList>
            <consortium name="Ensembl"/>
        </authorList>
    </citation>
    <scope>IDENTIFICATION</scope>
</reference>
<keyword evidence="5" id="KW-0597">Phosphoprotein</keyword>
<dbReference type="InterPro" id="IPR001259">
    <property type="entry name" value="Prot_inh_calpain"/>
</dbReference>
<dbReference type="AlphaFoldDB" id="A0A672HBY0"/>
<comment type="similarity">
    <text evidence="2">Belongs to the protease inhibitor I27 (calpastatin) family.</text>
</comment>
<dbReference type="Proteomes" id="UP000472267">
    <property type="component" value="Chromosome 5"/>
</dbReference>
<evidence type="ECO:0000256" key="9">
    <source>
        <dbReference type="ARBA" id="ARBA00022843"/>
    </source>
</evidence>
<keyword evidence="14" id="KW-1185">Reference proteome</keyword>
<evidence type="ECO:0000256" key="11">
    <source>
        <dbReference type="ARBA" id="ARBA00033013"/>
    </source>
</evidence>
<feature type="region of interest" description="Disordered" evidence="12">
    <location>
        <begin position="55"/>
        <end position="84"/>
    </location>
</feature>
<organism evidence="13 14">
    <name type="scientific">Salarias fasciatus</name>
    <name type="common">Jewelled blenny</name>
    <name type="synonym">Blennius fasciatus</name>
    <dbReference type="NCBI Taxonomy" id="181472"/>
    <lineage>
        <taxon>Eukaryota</taxon>
        <taxon>Metazoa</taxon>
        <taxon>Chordata</taxon>
        <taxon>Craniata</taxon>
        <taxon>Vertebrata</taxon>
        <taxon>Euteleostomi</taxon>
        <taxon>Actinopterygii</taxon>
        <taxon>Neopterygii</taxon>
        <taxon>Teleostei</taxon>
        <taxon>Neoteleostei</taxon>
        <taxon>Acanthomorphata</taxon>
        <taxon>Ovalentaria</taxon>
        <taxon>Blenniimorphae</taxon>
        <taxon>Blenniiformes</taxon>
        <taxon>Blennioidei</taxon>
        <taxon>Blenniidae</taxon>
        <taxon>Salariinae</taxon>
        <taxon>Salarias</taxon>
    </lineage>
</organism>
<dbReference type="Pfam" id="PF00748">
    <property type="entry name" value="Calpain_inhib"/>
    <property type="match status" value="2"/>
</dbReference>
<keyword evidence="8" id="KW-0677">Repeat</keyword>
<dbReference type="PANTHER" id="PTHR10077:SF0">
    <property type="entry name" value="CALPASTATIN"/>
    <property type="match status" value="1"/>
</dbReference>
<dbReference type="Ensembl" id="ENSSFAT00005027523.1">
    <property type="protein sequence ID" value="ENSSFAP00005026489.1"/>
    <property type="gene ID" value="ENSSFAG00005013579.1"/>
</dbReference>
<evidence type="ECO:0000256" key="1">
    <source>
        <dbReference type="ARBA" id="ARBA00002637"/>
    </source>
</evidence>
<keyword evidence="4" id="KW-1017">Isopeptide bond</keyword>
<accession>A0A672HBY0</accession>
<keyword evidence="9" id="KW-0832">Ubl conjugation</keyword>
<sequence length="286" mass="30956">MFVLCKQGDSLSFDALDALSDTLPADVPKPESPKLRPEDMVSEKKLKEEDAVLVGERDDTIPPEYRFNKEDLEKLPAPKPEPTMATGEALDILSGDFATSKAAPTIQVPVVCSTAPPTQSSADLALDALAGDFVTPSAAVKVESASAGADGALDALSDTLKDIKPTPQPEPALPKNIVDEKKAVEERLIKMGERDDTLPPEYRPTEEDLKVNSQLRVEPCMSFSSLDFSAAPNPPASTTSSAVTTKLESDPQKVAETRNVYFFHLISFVYVMKIRLIFMNCSISRG</sequence>
<dbReference type="InterPro" id="IPR026998">
    <property type="entry name" value="Calpastatin"/>
</dbReference>
<dbReference type="GO" id="GO:0005737">
    <property type="term" value="C:cytoplasm"/>
    <property type="evidence" value="ECO:0007669"/>
    <property type="project" value="TreeGrafter"/>
</dbReference>